<feature type="domain" description="F-box" evidence="2">
    <location>
        <begin position="156"/>
        <end position="206"/>
    </location>
</feature>
<dbReference type="HOGENOM" id="CLU_444154_0_0_1"/>
<dbReference type="InterPro" id="IPR036047">
    <property type="entry name" value="F-box-like_dom_sf"/>
</dbReference>
<name>G7DWB2_MIXOS</name>
<dbReference type="PROSITE" id="PS50181">
    <property type="entry name" value="FBOX"/>
    <property type="match status" value="1"/>
</dbReference>
<reference evidence="3 4" key="2">
    <citation type="journal article" date="2012" name="Open Biol.">
        <title>Characteristics of nucleosomes and linker DNA regions on the genome of the basidiomycete Mixia osmundae revealed by mono- and dinucleosome mapping.</title>
        <authorList>
            <person name="Nishida H."/>
            <person name="Kondo S."/>
            <person name="Matsumoto T."/>
            <person name="Suzuki Y."/>
            <person name="Yoshikawa H."/>
            <person name="Taylor T.D."/>
            <person name="Sugiyama J."/>
        </authorList>
    </citation>
    <scope>NUCLEOTIDE SEQUENCE [LARGE SCALE GENOMIC DNA]</scope>
    <source>
        <strain evidence="4">CBS 9802 / IAM 14324 / JCM 22182 / KY 12970</strain>
    </source>
</reference>
<gene>
    <name evidence="3" type="primary">Mo01454</name>
    <name evidence="3" type="ORF">E5Q_01454</name>
</gene>
<dbReference type="SUPFAM" id="SSF81383">
    <property type="entry name" value="F-box domain"/>
    <property type="match status" value="1"/>
</dbReference>
<feature type="compositionally biased region" description="Polar residues" evidence="1">
    <location>
        <begin position="1"/>
        <end position="47"/>
    </location>
</feature>
<evidence type="ECO:0000313" key="4">
    <source>
        <dbReference type="Proteomes" id="UP000009131"/>
    </source>
</evidence>
<sequence length="615" mass="70032">MEAFSEEQNSASGSNMNNTDQHATSSEPGSNSQSSDGQTAATTSTRLPSKAEIGLMTLDELRTRTIRALHASGRDDEETRLKTLSQADLTKELNKLYAEAELLACWHAGEVKHWPLGKLRFELGIRTTDALPKNKATLVKRLQRLINDDRALQPRQTNALSLPAELILKVAWQLDFEEFREVMNIEAVCRFWRAVLFSEQSWWAAIASRAHEWDRICHASIGTLFRQPRPKTFARQPRLRAVRLLNRQCYTCSLDIFSLSPQELAKYDHSANTPCDECEEQLDERWQNLQKTLRIAALGDKHVQLAETSRRSELRRRVYQRHTYRVSQIQSCSPLCEVFEDTCNMSKIPFCPDMRPPWLISSMVPSLEAFYAEKNHEIAQNLLKEFEDKAKSVQECTRRMQTLAAAAHNAKNGADRYAPFEWGNSQARAYKPSDLVWQEIERHSALQLDEKAEPRSLVVRELVVPAGPTLFRRFAHDRYNTLYDICAATRSTRQMFGLVFKHTFFYEDVANRHLGNYIAMLRQKDTELGPVIASGKCAGDGCRADPDPDCSTHACERHCSNFATGVWSTSSSKLRCFNPSHKPTPGRAKQIQSWLDLEEASMESTLESLSTTKRA</sequence>
<comment type="caution">
    <text evidence="3">The sequence shown here is derived from an EMBL/GenBank/DDBJ whole genome shotgun (WGS) entry which is preliminary data.</text>
</comment>
<accession>G7DWB2</accession>
<dbReference type="InParanoid" id="G7DWB2"/>
<dbReference type="EMBL" id="BABT02000047">
    <property type="protein sequence ID" value="GAA94800.1"/>
    <property type="molecule type" value="Genomic_DNA"/>
</dbReference>
<evidence type="ECO:0000256" key="1">
    <source>
        <dbReference type="SAM" id="MobiDB-lite"/>
    </source>
</evidence>
<dbReference type="AlphaFoldDB" id="G7DWB2"/>
<proteinExistence type="predicted"/>
<evidence type="ECO:0000313" key="3">
    <source>
        <dbReference type="EMBL" id="GAA94800.1"/>
    </source>
</evidence>
<feature type="region of interest" description="Disordered" evidence="1">
    <location>
        <begin position="1"/>
        <end position="53"/>
    </location>
</feature>
<protein>
    <recommendedName>
        <fullName evidence="2">F-box domain-containing protein</fullName>
    </recommendedName>
</protein>
<keyword evidence="4" id="KW-1185">Reference proteome</keyword>
<dbReference type="InterPro" id="IPR001810">
    <property type="entry name" value="F-box_dom"/>
</dbReference>
<evidence type="ECO:0000259" key="2">
    <source>
        <dbReference type="PROSITE" id="PS50181"/>
    </source>
</evidence>
<organism evidence="3 4">
    <name type="scientific">Mixia osmundae (strain CBS 9802 / IAM 14324 / JCM 22182 / KY 12970)</name>
    <dbReference type="NCBI Taxonomy" id="764103"/>
    <lineage>
        <taxon>Eukaryota</taxon>
        <taxon>Fungi</taxon>
        <taxon>Dikarya</taxon>
        <taxon>Basidiomycota</taxon>
        <taxon>Pucciniomycotina</taxon>
        <taxon>Mixiomycetes</taxon>
        <taxon>Mixiales</taxon>
        <taxon>Mixiaceae</taxon>
        <taxon>Mixia</taxon>
    </lineage>
</organism>
<dbReference type="RefSeq" id="XP_014564988.1">
    <property type="nucleotide sequence ID" value="XM_014709502.1"/>
</dbReference>
<reference evidence="3 4" key="1">
    <citation type="journal article" date="2011" name="J. Gen. Appl. Microbiol.">
        <title>Draft genome sequencing of the enigmatic basidiomycete Mixia osmundae.</title>
        <authorList>
            <person name="Nishida H."/>
            <person name="Nagatsuka Y."/>
            <person name="Sugiyama J."/>
        </authorList>
    </citation>
    <scope>NUCLEOTIDE SEQUENCE [LARGE SCALE GENOMIC DNA]</scope>
    <source>
        <strain evidence="4">CBS 9802 / IAM 14324 / JCM 22182 / KY 12970</strain>
    </source>
</reference>
<dbReference type="Proteomes" id="UP000009131">
    <property type="component" value="Unassembled WGS sequence"/>
</dbReference>